<keyword evidence="2" id="KW-1185">Reference proteome</keyword>
<sequence>MLTSESGLLLMYYATAFEVHRYINKGFLKICSFSSVFSELFVHSMRTDSSFLALENELFVRKLII</sequence>
<evidence type="ECO:0000313" key="1">
    <source>
        <dbReference type="EMBL" id="SFF14484.1"/>
    </source>
</evidence>
<proteinExistence type="predicted"/>
<evidence type="ECO:0000313" key="2">
    <source>
        <dbReference type="Proteomes" id="UP000198977"/>
    </source>
</evidence>
<protein>
    <submittedName>
        <fullName evidence="1">Uncharacterized protein</fullName>
    </submittedName>
</protein>
<gene>
    <name evidence="1" type="ORF">SAMN04488523_12112</name>
</gene>
<dbReference type="Proteomes" id="UP000198977">
    <property type="component" value="Unassembled WGS sequence"/>
</dbReference>
<accession>A0A1I2G9U2</accession>
<dbReference type="EMBL" id="FOMW01000021">
    <property type="protein sequence ID" value="SFF14484.1"/>
    <property type="molecule type" value="Genomic_DNA"/>
</dbReference>
<dbReference type="AlphaFoldDB" id="A0A1I2G9U2"/>
<reference evidence="2" key="1">
    <citation type="submission" date="2016-10" db="EMBL/GenBank/DDBJ databases">
        <authorList>
            <person name="Varghese N."/>
            <person name="Submissions S."/>
        </authorList>
    </citation>
    <scope>NUCLEOTIDE SEQUENCE [LARGE SCALE GENOMIC DNA]</scope>
    <source>
        <strain evidence="2">DSM 11443</strain>
    </source>
</reference>
<organism evidence="1 2">
    <name type="scientific">Sulfitobacter brevis</name>
    <dbReference type="NCBI Taxonomy" id="74348"/>
    <lineage>
        <taxon>Bacteria</taxon>
        <taxon>Pseudomonadati</taxon>
        <taxon>Pseudomonadota</taxon>
        <taxon>Alphaproteobacteria</taxon>
        <taxon>Rhodobacterales</taxon>
        <taxon>Roseobacteraceae</taxon>
        <taxon>Sulfitobacter</taxon>
    </lineage>
</organism>
<name>A0A1I2G9U2_9RHOB</name>